<keyword evidence="1" id="KW-0472">Membrane</keyword>
<sequence length="148" mass="17029">MDIDRRLLALLLVAGLIVVMVAVVGMAWAPSSDHEHGGDMPPVTMITHISVEQGFFQEKWINWMRTEKYGTAETRIEPALGEADMELRIFIKSPKNDSLKRIPFKVGWMSSVTLDILWETRDRGLHVMTAEIWEANHMWDSEVEHVWV</sequence>
<dbReference type="AlphaFoldDB" id="X1L9X7"/>
<name>X1L9X7_9ZZZZ</name>
<gene>
    <name evidence="2" type="ORF">S06H3_18851</name>
</gene>
<protein>
    <submittedName>
        <fullName evidence="2">Uncharacterized protein</fullName>
    </submittedName>
</protein>
<dbReference type="EMBL" id="BARV01009581">
    <property type="protein sequence ID" value="GAI02656.1"/>
    <property type="molecule type" value="Genomic_DNA"/>
</dbReference>
<accession>X1L9X7</accession>
<keyword evidence="1" id="KW-1133">Transmembrane helix</keyword>
<evidence type="ECO:0000313" key="2">
    <source>
        <dbReference type="EMBL" id="GAI02656.1"/>
    </source>
</evidence>
<reference evidence="2" key="1">
    <citation type="journal article" date="2014" name="Front. Microbiol.">
        <title>High frequency of phylogenetically diverse reductive dehalogenase-homologous genes in deep subseafloor sedimentary metagenomes.</title>
        <authorList>
            <person name="Kawai M."/>
            <person name="Futagami T."/>
            <person name="Toyoda A."/>
            <person name="Takaki Y."/>
            <person name="Nishi S."/>
            <person name="Hori S."/>
            <person name="Arai W."/>
            <person name="Tsubouchi T."/>
            <person name="Morono Y."/>
            <person name="Uchiyama I."/>
            <person name="Ito T."/>
            <person name="Fujiyama A."/>
            <person name="Inagaki F."/>
            <person name="Takami H."/>
        </authorList>
    </citation>
    <scope>NUCLEOTIDE SEQUENCE</scope>
    <source>
        <strain evidence="2">Expedition CK06-06</strain>
    </source>
</reference>
<organism evidence="2">
    <name type="scientific">marine sediment metagenome</name>
    <dbReference type="NCBI Taxonomy" id="412755"/>
    <lineage>
        <taxon>unclassified sequences</taxon>
        <taxon>metagenomes</taxon>
        <taxon>ecological metagenomes</taxon>
    </lineage>
</organism>
<evidence type="ECO:0000256" key="1">
    <source>
        <dbReference type="SAM" id="Phobius"/>
    </source>
</evidence>
<feature type="transmembrane region" description="Helical" evidence="1">
    <location>
        <begin position="7"/>
        <end position="29"/>
    </location>
</feature>
<keyword evidence="1" id="KW-0812">Transmembrane</keyword>
<proteinExistence type="predicted"/>
<comment type="caution">
    <text evidence="2">The sequence shown here is derived from an EMBL/GenBank/DDBJ whole genome shotgun (WGS) entry which is preliminary data.</text>
</comment>